<dbReference type="PROSITE" id="PS51257">
    <property type="entry name" value="PROKAR_LIPOPROTEIN"/>
    <property type="match status" value="1"/>
</dbReference>
<sequence length="160" mass="17966">MKKIIFGAVLAGGILASCNSASNAKVAQQNRADYLKMKGDWQLTSVNYPQNFRIKPFDENADAKCFEGSVWHLVPNNYTGSYTLNGGAGCPSVTQDFRWEVKNGSQFQFKKVYPDMKDKNQTAGYALNLVGRTENTFALEQNVPFEGRMIKVTYNFQKIN</sequence>
<gene>
    <name evidence="2" type="ORF">SAMN05443429_11011</name>
</gene>
<protein>
    <submittedName>
        <fullName evidence="2">Lipocalin-like domain-containing protein</fullName>
    </submittedName>
</protein>
<organism evidence="2 3">
    <name type="scientific">Cruoricaptor ignavus</name>
    <dbReference type="NCBI Taxonomy" id="1118202"/>
    <lineage>
        <taxon>Bacteria</taxon>
        <taxon>Pseudomonadati</taxon>
        <taxon>Bacteroidota</taxon>
        <taxon>Flavobacteriia</taxon>
        <taxon>Flavobacteriales</taxon>
        <taxon>Weeksellaceae</taxon>
        <taxon>Cruoricaptor</taxon>
    </lineage>
</organism>
<proteinExistence type="predicted"/>
<dbReference type="RefSeq" id="WP_073180505.1">
    <property type="nucleotide sequence ID" value="NZ_FQYI01000010.1"/>
</dbReference>
<dbReference type="Pfam" id="PF13648">
    <property type="entry name" value="Lipocalin_4"/>
    <property type="match status" value="1"/>
</dbReference>
<evidence type="ECO:0000259" key="1">
    <source>
        <dbReference type="Pfam" id="PF13648"/>
    </source>
</evidence>
<dbReference type="STRING" id="1118202.SAMN05443429_11011"/>
<evidence type="ECO:0000313" key="3">
    <source>
        <dbReference type="Proteomes" id="UP000184335"/>
    </source>
</evidence>
<dbReference type="AlphaFoldDB" id="A0A1M6GT04"/>
<name>A0A1M6GT04_9FLAO</name>
<feature type="domain" description="Lipocalin-like" evidence="1">
    <location>
        <begin position="37"/>
        <end position="110"/>
    </location>
</feature>
<dbReference type="InterPro" id="IPR024311">
    <property type="entry name" value="Lipocalin-like"/>
</dbReference>
<dbReference type="OrthoDB" id="1121756at2"/>
<reference evidence="2 3" key="1">
    <citation type="submission" date="2016-11" db="EMBL/GenBank/DDBJ databases">
        <authorList>
            <person name="Jaros S."/>
            <person name="Januszkiewicz K."/>
            <person name="Wedrychowicz H."/>
        </authorList>
    </citation>
    <scope>NUCLEOTIDE SEQUENCE [LARGE SCALE GENOMIC DNA]</scope>
    <source>
        <strain evidence="2 3">DSM 25479</strain>
    </source>
</reference>
<accession>A0A1M6GT04</accession>
<evidence type="ECO:0000313" key="2">
    <source>
        <dbReference type="EMBL" id="SHJ13022.1"/>
    </source>
</evidence>
<dbReference type="Proteomes" id="UP000184335">
    <property type="component" value="Unassembled WGS sequence"/>
</dbReference>
<dbReference type="EMBL" id="FQYI01000010">
    <property type="protein sequence ID" value="SHJ13022.1"/>
    <property type="molecule type" value="Genomic_DNA"/>
</dbReference>
<keyword evidence="3" id="KW-1185">Reference proteome</keyword>